<evidence type="ECO:0000313" key="2">
    <source>
        <dbReference type="EMBL" id="PWN55868.1"/>
    </source>
</evidence>
<keyword evidence="3" id="KW-1185">Reference proteome</keyword>
<name>A0A363UKC7_9GAMM</name>
<reference evidence="2 3" key="1">
    <citation type="submission" date="2018-05" db="EMBL/GenBank/DDBJ databases">
        <title>Abyssibacter profundi OUC007T gen. nov., sp. nov, a marine bacterium isolated from seawater of the Mariana Trench.</title>
        <authorList>
            <person name="Zhou S."/>
        </authorList>
    </citation>
    <scope>NUCLEOTIDE SEQUENCE [LARGE SCALE GENOMIC DNA]</scope>
    <source>
        <strain evidence="2 3">OUC007</strain>
    </source>
</reference>
<evidence type="ECO:0008006" key="4">
    <source>
        <dbReference type="Google" id="ProtNLM"/>
    </source>
</evidence>
<proteinExistence type="predicted"/>
<evidence type="ECO:0000313" key="3">
    <source>
        <dbReference type="Proteomes" id="UP000251800"/>
    </source>
</evidence>
<gene>
    <name evidence="2" type="ORF">DEH80_10655</name>
</gene>
<dbReference type="Pfam" id="PF07254">
    <property type="entry name" value="Cpta_toxin"/>
    <property type="match status" value="1"/>
</dbReference>
<protein>
    <recommendedName>
        <fullName evidence="4">Toxin CptA</fullName>
    </recommendedName>
</protein>
<sequence length="163" mass="17970">MIPKSMPSSLAACPRQTSRSVPSSTAWSSYAVNPAPVTRLAVVLAAGSVGVALWLSAIDDWLRLTGWALAACCLIATLRCLGRQHGMLRLSDDAQVRWREESFRLLGSPVVLSWWIRLGLREDRTQRRVVLWLTPDMLGATAHRALRRQLLTLSTDHGERAGG</sequence>
<feature type="region of interest" description="Disordered" evidence="1">
    <location>
        <begin position="1"/>
        <end position="22"/>
    </location>
</feature>
<dbReference type="InterPro" id="IPR009883">
    <property type="entry name" value="YgfX"/>
</dbReference>
<organism evidence="2 3">
    <name type="scientific">Abyssibacter profundi</name>
    <dbReference type="NCBI Taxonomy" id="2182787"/>
    <lineage>
        <taxon>Bacteria</taxon>
        <taxon>Pseudomonadati</taxon>
        <taxon>Pseudomonadota</taxon>
        <taxon>Gammaproteobacteria</taxon>
        <taxon>Chromatiales</taxon>
        <taxon>Oceanococcaceae</taxon>
        <taxon>Abyssibacter</taxon>
    </lineage>
</organism>
<comment type="caution">
    <text evidence="2">The sequence shown here is derived from an EMBL/GenBank/DDBJ whole genome shotgun (WGS) entry which is preliminary data.</text>
</comment>
<dbReference type="EMBL" id="QEQK01000008">
    <property type="protein sequence ID" value="PWN55868.1"/>
    <property type="molecule type" value="Genomic_DNA"/>
</dbReference>
<evidence type="ECO:0000256" key="1">
    <source>
        <dbReference type="SAM" id="MobiDB-lite"/>
    </source>
</evidence>
<dbReference type="AlphaFoldDB" id="A0A363UKC7"/>
<accession>A0A363UKC7</accession>
<dbReference type="Proteomes" id="UP000251800">
    <property type="component" value="Unassembled WGS sequence"/>
</dbReference>